<protein>
    <recommendedName>
        <fullName evidence="6">Glycine cleavage system T protein</fullName>
    </recommendedName>
</protein>
<dbReference type="FunFam" id="4.10.1250.10:FF:000001">
    <property type="entry name" value="Aminomethyltransferase"/>
    <property type="match status" value="1"/>
</dbReference>
<dbReference type="InterPro" id="IPR027266">
    <property type="entry name" value="TrmE/GcvT-like"/>
</dbReference>
<evidence type="ECO:0000313" key="5">
    <source>
        <dbReference type="EMBL" id="GAF99556.1"/>
    </source>
</evidence>
<organism evidence="5">
    <name type="scientific">marine sediment metagenome</name>
    <dbReference type="NCBI Taxonomy" id="412755"/>
    <lineage>
        <taxon>unclassified sequences</taxon>
        <taxon>metagenomes</taxon>
        <taxon>ecological metagenomes</taxon>
    </lineage>
</organism>
<dbReference type="PANTHER" id="PTHR43757:SF2">
    <property type="entry name" value="AMINOMETHYLTRANSFERASE, MITOCHONDRIAL"/>
    <property type="match status" value="1"/>
</dbReference>
<dbReference type="Gene3D" id="2.40.30.110">
    <property type="entry name" value="Aminomethyltransferase beta-barrel domains"/>
    <property type="match status" value="1"/>
</dbReference>
<feature type="domain" description="GCVT N-terminal" evidence="3">
    <location>
        <begin position="5"/>
        <end position="131"/>
    </location>
</feature>
<name>X0UJV7_9ZZZZ</name>
<dbReference type="AlphaFoldDB" id="X0UJV7"/>
<feature type="domain" description="Aminomethyltransferase C-terminal" evidence="4">
    <location>
        <begin position="152"/>
        <end position="230"/>
    </location>
</feature>
<dbReference type="Gene3D" id="4.10.1250.10">
    <property type="entry name" value="Aminomethyltransferase fragment"/>
    <property type="match status" value="1"/>
</dbReference>
<dbReference type="PIRSF" id="PIRSF006487">
    <property type="entry name" value="GcvT"/>
    <property type="match status" value="1"/>
</dbReference>
<comment type="caution">
    <text evidence="5">The sequence shown here is derived from an EMBL/GenBank/DDBJ whole genome shotgun (WGS) entry which is preliminary data.</text>
</comment>
<dbReference type="Pfam" id="PF08669">
    <property type="entry name" value="GCV_T_C"/>
    <property type="match status" value="1"/>
</dbReference>
<evidence type="ECO:0000259" key="3">
    <source>
        <dbReference type="Pfam" id="PF01571"/>
    </source>
</evidence>
<dbReference type="GO" id="GO:0008483">
    <property type="term" value="F:transaminase activity"/>
    <property type="evidence" value="ECO:0007669"/>
    <property type="project" value="UniProtKB-KW"/>
</dbReference>
<proteinExistence type="predicted"/>
<evidence type="ECO:0008006" key="6">
    <source>
        <dbReference type="Google" id="ProtNLM"/>
    </source>
</evidence>
<dbReference type="PANTHER" id="PTHR43757">
    <property type="entry name" value="AMINOMETHYLTRANSFERASE"/>
    <property type="match status" value="1"/>
</dbReference>
<dbReference type="GO" id="GO:0005829">
    <property type="term" value="C:cytosol"/>
    <property type="evidence" value="ECO:0007669"/>
    <property type="project" value="TreeGrafter"/>
</dbReference>
<keyword evidence="1" id="KW-0032">Aminotransferase</keyword>
<dbReference type="InterPro" id="IPR028896">
    <property type="entry name" value="GcvT/YgfZ/DmdA"/>
</dbReference>
<sequence>RSFAVELFDVSASTCMMAVQGPQALERLAGALDPEFVRSLRPRACAETEWEGTLLFASRTGYTGEDGLELVTRAEAGPRLWRALLDAGVTPCGLGARDTLRLEASLLLYGNDMDETVNPFEVGLAWVVTLDDGADFIGREALLRAHGSEPQRVLVCLKAEEKGVMRTGCPILRSGREVGKVTSGGHSPTLGVSIGMGFVPPQMMAQGTEFTVDIRGRPLAAKVVPRPFYKRPRAKQEREA</sequence>
<dbReference type="Gene3D" id="3.30.1360.120">
    <property type="entry name" value="Probable tRNA modification gtpase trme, domain 1"/>
    <property type="match status" value="1"/>
</dbReference>
<reference evidence="5" key="1">
    <citation type="journal article" date="2014" name="Front. Microbiol.">
        <title>High frequency of phylogenetically diverse reductive dehalogenase-homologous genes in deep subseafloor sedimentary metagenomes.</title>
        <authorList>
            <person name="Kawai M."/>
            <person name="Futagami T."/>
            <person name="Toyoda A."/>
            <person name="Takaki Y."/>
            <person name="Nishi S."/>
            <person name="Hori S."/>
            <person name="Arai W."/>
            <person name="Tsubouchi T."/>
            <person name="Morono Y."/>
            <person name="Uchiyama I."/>
            <person name="Ito T."/>
            <person name="Fujiyama A."/>
            <person name="Inagaki F."/>
            <person name="Takami H."/>
        </authorList>
    </citation>
    <scope>NUCLEOTIDE SEQUENCE</scope>
    <source>
        <strain evidence="5">Expedition CK06-06</strain>
    </source>
</reference>
<evidence type="ECO:0000256" key="1">
    <source>
        <dbReference type="ARBA" id="ARBA00022576"/>
    </source>
</evidence>
<dbReference type="EMBL" id="BARS01028784">
    <property type="protein sequence ID" value="GAF99556.1"/>
    <property type="molecule type" value="Genomic_DNA"/>
</dbReference>
<feature type="non-terminal residue" evidence="5">
    <location>
        <position position="1"/>
    </location>
</feature>
<evidence type="ECO:0000259" key="4">
    <source>
        <dbReference type="Pfam" id="PF08669"/>
    </source>
</evidence>
<dbReference type="FunFam" id="2.40.30.110:FF:000003">
    <property type="entry name" value="Aminomethyltransferase"/>
    <property type="match status" value="1"/>
</dbReference>
<evidence type="ECO:0000256" key="2">
    <source>
        <dbReference type="ARBA" id="ARBA00022679"/>
    </source>
</evidence>
<dbReference type="SUPFAM" id="SSF103025">
    <property type="entry name" value="Folate-binding domain"/>
    <property type="match status" value="1"/>
</dbReference>
<keyword evidence="2" id="KW-0808">Transferase</keyword>
<dbReference type="InterPro" id="IPR006222">
    <property type="entry name" value="GCVT_N"/>
</dbReference>
<dbReference type="InterPro" id="IPR013977">
    <property type="entry name" value="GcvT_C"/>
</dbReference>
<accession>X0UJV7</accession>
<dbReference type="SUPFAM" id="SSF101790">
    <property type="entry name" value="Aminomethyltransferase beta-barrel domain"/>
    <property type="match status" value="1"/>
</dbReference>
<gene>
    <name evidence="5" type="ORF">S01H1_45081</name>
</gene>
<dbReference type="Pfam" id="PF01571">
    <property type="entry name" value="GCV_T"/>
    <property type="match status" value="1"/>
</dbReference>
<dbReference type="InterPro" id="IPR029043">
    <property type="entry name" value="GcvT/YgfZ_C"/>
</dbReference>